<dbReference type="Proteomes" id="UP000038045">
    <property type="component" value="Unplaced"/>
</dbReference>
<evidence type="ECO:0000313" key="2">
    <source>
        <dbReference type="WBParaSite" id="PTRK_0001050800.1"/>
    </source>
</evidence>
<accession>A0A0N4ZPP9</accession>
<evidence type="ECO:0000313" key="1">
    <source>
        <dbReference type="Proteomes" id="UP000038045"/>
    </source>
</evidence>
<proteinExistence type="predicted"/>
<dbReference type="SUPFAM" id="SSF109604">
    <property type="entry name" value="HD-domain/PDEase-like"/>
    <property type="match status" value="1"/>
</dbReference>
<sequence>MESEGSDNIKMIIKATEFTARKHRFNCKDDNKAEGMCIYQQVGTAWILVNEGHINNPTILTAALLHDLTKNTTTTLKEIKDDFDKDVISILEEFEVFKNLPSDGKRNFGDESILIPKLSYESKLIYMAELLCYIRQLNNDRTIPLQLVQAYYQRAKKCINITKGTNKYLEIALDNVIRTRRRSTITNNVPFADKCRIS</sequence>
<protein>
    <submittedName>
        <fullName evidence="2">HD domain-containing protein</fullName>
    </submittedName>
</protein>
<dbReference type="STRING" id="131310.A0A0N4ZPP9"/>
<dbReference type="InterPro" id="IPR052194">
    <property type="entry name" value="MESH1"/>
</dbReference>
<dbReference type="PANTHER" id="PTHR46246">
    <property type="entry name" value="GUANOSINE-3',5'-BIS(DIPHOSPHATE) 3'-PYROPHOSPHOHYDROLASE MESH1"/>
    <property type="match status" value="1"/>
</dbReference>
<reference evidence="2" key="1">
    <citation type="submission" date="2017-02" db="UniProtKB">
        <authorList>
            <consortium name="WormBaseParasite"/>
        </authorList>
    </citation>
    <scope>IDENTIFICATION</scope>
</reference>
<organism evidence="1 2">
    <name type="scientific">Parastrongyloides trichosuri</name>
    <name type="common">Possum-specific nematode worm</name>
    <dbReference type="NCBI Taxonomy" id="131310"/>
    <lineage>
        <taxon>Eukaryota</taxon>
        <taxon>Metazoa</taxon>
        <taxon>Ecdysozoa</taxon>
        <taxon>Nematoda</taxon>
        <taxon>Chromadorea</taxon>
        <taxon>Rhabditida</taxon>
        <taxon>Tylenchina</taxon>
        <taxon>Panagrolaimomorpha</taxon>
        <taxon>Strongyloidoidea</taxon>
        <taxon>Strongyloididae</taxon>
        <taxon>Parastrongyloides</taxon>
    </lineage>
</organism>
<dbReference type="WBParaSite" id="PTRK_0001050800.1">
    <property type="protein sequence ID" value="PTRK_0001050800.1"/>
    <property type="gene ID" value="PTRK_0001050800"/>
</dbReference>
<dbReference type="AlphaFoldDB" id="A0A0N4ZPP9"/>
<dbReference type="GO" id="GO:0008893">
    <property type="term" value="F:guanosine-3',5'-bis(diphosphate) 3'-diphosphatase activity"/>
    <property type="evidence" value="ECO:0007669"/>
    <property type="project" value="TreeGrafter"/>
</dbReference>
<name>A0A0N4ZPP9_PARTI</name>
<dbReference type="PANTHER" id="PTHR46246:SF1">
    <property type="entry name" value="GUANOSINE-3',5'-BIS(DIPHOSPHATE) 3'-PYROPHOSPHOHYDROLASE MESH1"/>
    <property type="match status" value="1"/>
</dbReference>
<dbReference type="Gene3D" id="1.10.3210.10">
    <property type="entry name" value="Hypothetical protein af1432"/>
    <property type="match status" value="1"/>
</dbReference>
<keyword evidence="1" id="KW-1185">Reference proteome</keyword>